<evidence type="ECO:0000313" key="3">
    <source>
        <dbReference type="Proteomes" id="UP000265520"/>
    </source>
</evidence>
<feature type="compositionally biased region" description="Pro residues" evidence="1">
    <location>
        <begin position="12"/>
        <end position="32"/>
    </location>
</feature>
<reference evidence="2 3" key="1">
    <citation type="journal article" date="2018" name="Front. Plant Sci.">
        <title>Red Clover (Trifolium pratense) and Zigzag Clover (T. medium) - A Picture of Genomic Similarities and Differences.</title>
        <authorList>
            <person name="Dluhosova J."/>
            <person name="Istvanek J."/>
            <person name="Nedelnik J."/>
            <person name="Repkova J."/>
        </authorList>
    </citation>
    <scope>NUCLEOTIDE SEQUENCE [LARGE SCALE GENOMIC DNA]</scope>
    <source>
        <strain evidence="3">cv. 10/8</strain>
        <tissue evidence="2">Leaf</tissue>
    </source>
</reference>
<evidence type="ECO:0000256" key="1">
    <source>
        <dbReference type="SAM" id="MobiDB-lite"/>
    </source>
</evidence>
<dbReference type="Proteomes" id="UP000265520">
    <property type="component" value="Unassembled WGS sequence"/>
</dbReference>
<comment type="caution">
    <text evidence="2">The sequence shown here is derived from an EMBL/GenBank/DDBJ whole genome shotgun (WGS) entry which is preliminary data.</text>
</comment>
<feature type="region of interest" description="Disordered" evidence="1">
    <location>
        <begin position="1"/>
        <end position="41"/>
    </location>
</feature>
<accession>A0A392UYR7</accession>
<sequence length="68" mass="7217">KKREEEAFNPLSPGPPTSPPSPLQTAPLPSPDLLPATATSGRSSPFLSHGFFLSLGELSLSRFVLQKS</sequence>
<protein>
    <submittedName>
        <fullName evidence="2">Uncharacterized protein</fullName>
    </submittedName>
</protein>
<dbReference type="EMBL" id="LXQA010985880">
    <property type="protein sequence ID" value="MCI80011.1"/>
    <property type="molecule type" value="Genomic_DNA"/>
</dbReference>
<proteinExistence type="predicted"/>
<keyword evidence="3" id="KW-1185">Reference proteome</keyword>
<name>A0A392UYR7_9FABA</name>
<organism evidence="2 3">
    <name type="scientific">Trifolium medium</name>
    <dbReference type="NCBI Taxonomy" id="97028"/>
    <lineage>
        <taxon>Eukaryota</taxon>
        <taxon>Viridiplantae</taxon>
        <taxon>Streptophyta</taxon>
        <taxon>Embryophyta</taxon>
        <taxon>Tracheophyta</taxon>
        <taxon>Spermatophyta</taxon>
        <taxon>Magnoliopsida</taxon>
        <taxon>eudicotyledons</taxon>
        <taxon>Gunneridae</taxon>
        <taxon>Pentapetalae</taxon>
        <taxon>rosids</taxon>
        <taxon>fabids</taxon>
        <taxon>Fabales</taxon>
        <taxon>Fabaceae</taxon>
        <taxon>Papilionoideae</taxon>
        <taxon>50 kb inversion clade</taxon>
        <taxon>NPAAA clade</taxon>
        <taxon>Hologalegina</taxon>
        <taxon>IRL clade</taxon>
        <taxon>Trifolieae</taxon>
        <taxon>Trifolium</taxon>
    </lineage>
</organism>
<feature type="non-terminal residue" evidence="2">
    <location>
        <position position="1"/>
    </location>
</feature>
<dbReference type="AlphaFoldDB" id="A0A392UYR7"/>
<evidence type="ECO:0000313" key="2">
    <source>
        <dbReference type="EMBL" id="MCI80011.1"/>
    </source>
</evidence>